<dbReference type="Proteomes" id="UP000248349">
    <property type="component" value="Unassembled WGS sequence"/>
</dbReference>
<dbReference type="InterPro" id="IPR000073">
    <property type="entry name" value="AB_hydrolase_1"/>
</dbReference>
<dbReference type="GO" id="GO:0016787">
    <property type="term" value="F:hydrolase activity"/>
    <property type="evidence" value="ECO:0007669"/>
    <property type="project" value="UniProtKB-KW"/>
</dbReference>
<keyword evidence="3" id="KW-1185">Reference proteome</keyword>
<sequence length="654" mass="71026">MSDMIMTLHPQRDASNNQRMRLDVTTRQNLKRCCSGRYLELGAQISEANLNLRIRVSHYRPPIQQTLKSGPLLAVLSGCLTGITVAAPVGVGKVEIIERDDSLSARSTSATVTVSGLAVSAINNNDGKGAGKDSYTMYTGDGSTGAGWPDKSDWVSFENMWSANKATIGKSCAQFGVADNSATETQELYDAIQEVATSSKVDHRFILAVVMQESKGCVRAPTSTYSVSNPGLMQSYQGTGTCNNGGKVQNPCPKTEIVQMIKDGAIGTSDADGFGLATLLDKSARTNAAGFYRAARMYNSGAWSIPSSGNLSGAGATSCYASDIANRLTGWTTDQCGLVRISPRHALYISTSGPPRCPGRPVVLFFTGGGAPSALYLRLQRLLSVHYRVYFHDRAGYGDSEIDPGDAPQPDAAEDTVVTAQSAARELRELLTVIDVAPPYILVSHSYGSICARAFVGLFEPVQPSIAGMVLAESATELMFDLFQPSVPPPAFAAIAQGVDYEAVTHERERLGLTEEELEYVGKQLQKSARGSALENPRLSARQLLREQQFARQVLGDAPVSVICADFTKDFRLIYDEGVRLGHGTEAERRECSQFFERAQLFNDELRAGELRLSSCNRYRKVLEESHSLPITRPEILVDEVRWVMDRWATRAIA</sequence>
<evidence type="ECO:0000313" key="2">
    <source>
        <dbReference type="EMBL" id="PYH44657.1"/>
    </source>
</evidence>
<dbReference type="InterPro" id="IPR029058">
    <property type="entry name" value="AB_hydrolase_fold"/>
</dbReference>
<dbReference type="GeneID" id="37079369"/>
<dbReference type="Gene3D" id="1.10.530.10">
    <property type="match status" value="1"/>
</dbReference>
<proteinExistence type="predicted"/>
<dbReference type="RefSeq" id="XP_025430639.1">
    <property type="nucleotide sequence ID" value="XM_025578140.1"/>
</dbReference>
<dbReference type="Gene3D" id="3.40.50.1820">
    <property type="entry name" value="alpha/beta hydrolase"/>
    <property type="match status" value="1"/>
</dbReference>
<reference evidence="2 3" key="1">
    <citation type="submission" date="2016-12" db="EMBL/GenBank/DDBJ databases">
        <title>The genomes of Aspergillus section Nigri reveals drivers in fungal speciation.</title>
        <authorList>
            <consortium name="DOE Joint Genome Institute"/>
            <person name="Vesth T.C."/>
            <person name="Nybo J."/>
            <person name="Theobald S."/>
            <person name="Brandl J."/>
            <person name="Frisvad J.C."/>
            <person name="Nielsen K.F."/>
            <person name="Lyhne E.K."/>
            <person name="Kogle M.E."/>
            <person name="Kuo A."/>
            <person name="Riley R."/>
            <person name="Clum A."/>
            <person name="Nolan M."/>
            <person name="Lipzen A."/>
            <person name="Salamov A."/>
            <person name="Henrissat B."/>
            <person name="Wiebenga A."/>
            <person name="De Vries R.P."/>
            <person name="Grigoriev I.V."/>
            <person name="Mortensen U.H."/>
            <person name="Andersen M.R."/>
            <person name="Baker S.E."/>
        </authorList>
    </citation>
    <scope>NUCLEOTIDE SEQUENCE [LARGE SCALE GENOMIC DNA]</scope>
    <source>
        <strain evidence="2 3">JOP 1030-1</strain>
    </source>
</reference>
<feature type="domain" description="AB hydrolase-1" evidence="1">
    <location>
        <begin position="363"/>
        <end position="563"/>
    </location>
</feature>
<evidence type="ECO:0000259" key="1">
    <source>
        <dbReference type="Pfam" id="PF12697"/>
    </source>
</evidence>
<name>A0A318ZDJ9_9EURO</name>
<dbReference type="STRING" id="1450539.A0A318ZDJ9"/>
<dbReference type="InterPro" id="IPR023346">
    <property type="entry name" value="Lysozyme-like_dom_sf"/>
</dbReference>
<organism evidence="2 3">
    <name type="scientific">Aspergillus saccharolyticus JOP 1030-1</name>
    <dbReference type="NCBI Taxonomy" id="1450539"/>
    <lineage>
        <taxon>Eukaryota</taxon>
        <taxon>Fungi</taxon>
        <taxon>Dikarya</taxon>
        <taxon>Ascomycota</taxon>
        <taxon>Pezizomycotina</taxon>
        <taxon>Eurotiomycetes</taxon>
        <taxon>Eurotiomycetidae</taxon>
        <taxon>Eurotiales</taxon>
        <taxon>Aspergillaceae</taxon>
        <taxon>Aspergillus</taxon>
        <taxon>Aspergillus subgen. Circumdati</taxon>
    </lineage>
</organism>
<dbReference type="SUPFAM" id="SSF53955">
    <property type="entry name" value="Lysozyme-like"/>
    <property type="match status" value="1"/>
</dbReference>
<evidence type="ECO:0000313" key="3">
    <source>
        <dbReference type="Proteomes" id="UP000248349"/>
    </source>
</evidence>
<keyword evidence="2" id="KW-0378">Hydrolase</keyword>
<protein>
    <submittedName>
        <fullName evidence="2">Alpha/beta-hydrolase</fullName>
    </submittedName>
</protein>
<dbReference type="EMBL" id="KZ821235">
    <property type="protein sequence ID" value="PYH44657.1"/>
    <property type="molecule type" value="Genomic_DNA"/>
</dbReference>
<dbReference type="Pfam" id="PF12697">
    <property type="entry name" value="Abhydrolase_6"/>
    <property type="match status" value="1"/>
</dbReference>
<dbReference type="SUPFAM" id="SSF53474">
    <property type="entry name" value="alpha/beta-Hydrolases"/>
    <property type="match status" value="1"/>
</dbReference>
<dbReference type="OrthoDB" id="1193027at2759"/>
<accession>A0A318ZDJ9</accession>
<dbReference type="AlphaFoldDB" id="A0A318ZDJ9"/>
<gene>
    <name evidence="2" type="ORF">BP01DRAFT_392325</name>
</gene>